<dbReference type="HOGENOM" id="CLU_603432_0_0_1"/>
<sequence>MSSNEPKLDTNTINEMITLINSHNADYQDDTITSRKVNAIAMRFVESVVDKSLALVQHNCRMTLHPCDVAMALDLFSQTEPLYYKVLLGKVHPDVYDDSENAEDEPFSIEGENDNQEKEDDDLMYDSDSSEKCNDEESVMNENLDYSSKPLFDEAFPPLEESISMTDEQFTEGVLKVLLEKQRSCIPIQGDVAELLKRTMYSFVVHIFATEEPVDEGTAAPTQQTTGRKLDVKCIDEIIAVVKKLKEKADADSPRGITETNTTHAFHFNNAGEDDISPHKVNAITMRFLTNVLDKISTLVGHSYRMSICACDVAMSLELFTRSDAPSFKAWLGKEDSEELGEDSEGSSEDEPFDADGTEEEDEELVYDIESEDDDYNDDETVMNEIDLDYSETPIFDAAFVSLNETISMSDDYFRENILNGMMEDRKSFIPIAENATGLLKRAMYSFVVSTLLE</sequence>
<evidence type="ECO:0000313" key="3">
    <source>
        <dbReference type="Proteomes" id="UP000001449"/>
    </source>
</evidence>
<accession>B8C188</accession>
<feature type="compositionally biased region" description="Acidic residues" evidence="1">
    <location>
        <begin position="97"/>
        <end position="125"/>
    </location>
</feature>
<gene>
    <name evidence="2" type="ORF">THAPSDRAFT_4214</name>
</gene>
<dbReference type="InParanoid" id="B8C188"/>
<protein>
    <submittedName>
        <fullName evidence="2">Uncharacterized protein</fullName>
    </submittedName>
</protein>
<proteinExistence type="predicted"/>
<dbReference type="RefSeq" id="XP_002289661.1">
    <property type="nucleotide sequence ID" value="XM_002289625.1"/>
</dbReference>
<feature type="region of interest" description="Disordered" evidence="1">
    <location>
        <begin position="97"/>
        <end position="133"/>
    </location>
</feature>
<reference evidence="2 3" key="2">
    <citation type="journal article" date="2008" name="Nature">
        <title>The Phaeodactylum genome reveals the evolutionary history of diatom genomes.</title>
        <authorList>
            <person name="Bowler C."/>
            <person name="Allen A.E."/>
            <person name="Badger J.H."/>
            <person name="Grimwood J."/>
            <person name="Jabbari K."/>
            <person name="Kuo A."/>
            <person name="Maheswari U."/>
            <person name="Martens C."/>
            <person name="Maumus F."/>
            <person name="Otillar R.P."/>
            <person name="Rayko E."/>
            <person name="Salamov A."/>
            <person name="Vandepoele K."/>
            <person name="Beszteri B."/>
            <person name="Gruber A."/>
            <person name="Heijde M."/>
            <person name="Katinka M."/>
            <person name="Mock T."/>
            <person name="Valentin K."/>
            <person name="Verret F."/>
            <person name="Berges J.A."/>
            <person name="Brownlee C."/>
            <person name="Cadoret J.P."/>
            <person name="Chiovitti A."/>
            <person name="Choi C.J."/>
            <person name="Coesel S."/>
            <person name="De Martino A."/>
            <person name="Detter J.C."/>
            <person name="Durkin C."/>
            <person name="Falciatore A."/>
            <person name="Fournet J."/>
            <person name="Haruta M."/>
            <person name="Huysman M.J."/>
            <person name="Jenkins B.D."/>
            <person name="Jiroutova K."/>
            <person name="Jorgensen R.E."/>
            <person name="Joubert Y."/>
            <person name="Kaplan A."/>
            <person name="Kroger N."/>
            <person name="Kroth P.G."/>
            <person name="La Roche J."/>
            <person name="Lindquist E."/>
            <person name="Lommer M."/>
            <person name="Martin-Jezequel V."/>
            <person name="Lopez P.J."/>
            <person name="Lucas S."/>
            <person name="Mangogna M."/>
            <person name="McGinnis K."/>
            <person name="Medlin L.K."/>
            <person name="Montsant A."/>
            <person name="Oudot-Le Secq M.P."/>
            <person name="Napoli C."/>
            <person name="Obornik M."/>
            <person name="Parker M.S."/>
            <person name="Petit J.L."/>
            <person name="Porcel B.M."/>
            <person name="Poulsen N."/>
            <person name="Robison M."/>
            <person name="Rychlewski L."/>
            <person name="Rynearson T.A."/>
            <person name="Schmutz J."/>
            <person name="Shapiro H."/>
            <person name="Siaut M."/>
            <person name="Stanley M."/>
            <person name="Sussman M.R."/>
            <person name="Taylor A.R."/>
            <person name="Vardi A."/>
            <person name="von Dassow P."/>
            <person name="Vyverman W."/>
            <person name="Willis A."/>
            <person name="Wyrwicz L.S."/>
            <person name="Rokhsar D.S."/>
            <person name="Weissenbach J."/>
            <person name="Armbrust E.V."/>
            <person name="Green B.R."/>
            <person name="Van de Peer Y."/>
            <person name="Grigoriev I.V."/>
        </authorList>
    </citation>
    <scope>NUCLEOTIDE SEQUENCE [LARGE SCALE GENOMIC DNA]</scope>
    <source>
        <strain evidence="2 3">CCMP1335</strain>
    </source>
</reference>
<dbReference type="EMBL" id="CM000641">
    <property type="protein sequence ID" value="EED93198.1"/>
    <property type="molecule type" value="Genomic_DNA"/>
</dbReference>
<dbReference type="Proteomes" id="UP000001449">
    <property type="component" value="Chromosome 4"/>
</dbReference>
<feature type="compositionally biased region" description="Acidic residues" evidence="1">
    <location>
        <begin position="336"/>
        <end position="362"/>
    </location>
</feature>
<dbReference type="AlphaFoldDB" id="B8C188"/>
<name>B8C188_THAPS</name>
<dbReference type="PaxDb" id="35128-Thaps4214"/>
<keyword evidence="3" id="KW-1185">Reference proteome</keyword>
<dbReference type="GeneID" id="7442099"/>
<evidence type="ECO:0000313" key="2">
    <source>
        <dbReference type="EMBL" id="EED93198.1"/>
    </source>
</evidence>
<reference evidence="2 3" key="1">
    <citation type="journal article" date="2004" name="Science">
        <title>The genome of the diatom Thalassiosira pseudonana: ecology, evolution, and metabolism.</title>
        <authorList>
            <person name="Armbrust E.V."/>
            <person name="Berges J.A."/>
            <person name="Bowler C."/>
            <person name="Green B.R."/>
            <person name="Martinez D."/>
            <person name="Putnam N.H."/>
            <person name="Zhou S."/>
            <person name="Allen A.E."/>
            <person name="Apt K.E."/>
            <person name="Bechner M."/>
            <person name="Brzezinski M.A."/>
            <person name="Chaal B.K."/>
            <person name="Chiovitti A."/>
            <person name="Davis A.K."/>
            <person name="Demarest M.S."/>
            <person name="Detter J.C."/>
            <person name="Glavina T."/>
            <person name="Goodstein D."/>
            <person name="Hadi M.Z."/>
            <person name="Hellsten U."/>
            <person name="Hildebrand M."/>
            <person name="Jenkins B.D."/>
            <person name="Jurka J."/>
            <person name="Kapitonov V.V."/>
            <person name="Kroger N."/>
            <person name="Lau W.W."/>
            <person name="Lane T.W."/>
            <person name="Larimer F.W."/>
            <person name="Lippmeier J.C."/>
            <person name="Lucas S."/>
            <person name="Medina M."/>
            <person name="Montsant A."/>
            <person name="Obornik M."/>
            <person name="Parker M.S."/>
            <person name="Palenik B."/>
            <person name="Pazour G.J."/>
            <person name="Richardson P.M."/>
            <person name="Rynearson T.A."/>
            <person name="Saito M.A."/>
            <person name="Schwartz D.C."/>
            <person name="Thamatrakoln K."/>
            <person name="Valentin K."/>
            <person name="Vardi A."/>
            <person name="Wilkerson F.P."/>
            <person name="Rokhsar D.S."/>
        </authorList>
    </citation>
    <scope>NUCLEOTIDE SEQUENCE [LARGE SCALE GENOMIC DNA]</scope>
    <source>
        <strain evidence="2 3">CCMP1335</strain>
    </source>
</reference>
<feature type="region of interest" description="Disordered" evidence="1">
    <location>
        <begin position="334"/>
        <end position="362"/>
    </location>
</feature>
<dbReference type="KEGG" id="tps:THAPSDRAFT_4214"/>
<organism evidence="2 3">
    <name type="scientific">Thalassiosira pseudonana</name>
    <name type="common">Marine diatom</name>
    <name type="synonym">Cyclotella nana</name>
    <dbReference type="NCBI Taxonomy" id="35128"/>
    <lineage>
        <taxon>Eukaryota</taxon>
        <taxon>Sar</taxon>
        <taxon>Stramenopiles</taxon>
        <taxon>Ochrophyta</taxon>
        <taxon>Bacillariophyta</taxon>
        <taxon>Coscinodiscophyceae</taxon>
        <taxon>Thalassiosirophycidae</taxon>
        <taxon>Thalassiosirales</taxon>
        <taxon>Thalassiosiraceae</taxon>
        <taxon>Thalassiosira</taxon>
    </lineage>
</organism>
<evidence type="ECO:0000256" key="1">
    <source>
        <dbReference type="SAM" id="MobiDB-lite"/>
    </source>
</evidence>